<evidence type="ECO:0000313" key="2">
    <source>
        <dbReference type="Proteomes" id="UP000789920"/>
    </source>
</evidence>
<feature type="non-terminal residue" evidence="1">
    <location>
        <position position="62"/>
    </location>
</feature>
<proteinExistence type="predicted"/>
<comment type="caution">
    <text evidence="1">The sequence shown here is derived from an EMBL/GenBank/DDBJ whole genome shotgun (WGS) entry which is preliminary data.</text>
</comment>
<dbReference type="Proteomes" id="UP000789920">
    <property type="component" value="Unassembled WGS sequence"/>
</dbReference>
<gene>
    <name evidence="1" type="ORF">RPERSI_LOCUS13972</name>
</gene>
<feature type="non-terminal residue" evidence="1">
    <location>
        <position position="1"/>
    </location>
</feature>
<name>A0ACA9QE87_9GLOM</name>
<protein>
    <submittedName>
        <fullName evidence="1">13102_t:CDS:1</fullName>
    </submittedName>
</protein>
<accession>A0ACA9QE87</accession>
<keyword evidence="2" id="KW-1185">Reference proteome</keyword>
<organism evidence="1 2">
    <name type="scientific">Racocetra persica</name>
    <dbReference type="NCBI Taxonomy" id="160502"/>
    <lineage>
        <taxon>Eukaryota</taxon>
        <taxon>Fungi</taxon>
        <taxon>Fungi incertae sedis</taxon>
        <taxon>Mucoromycota</taxon>
        <taxon>Glomeromycotina</taxon>
        <taxon>Glomeromycetes</taxon>
        <taxon>Diversisporales</taxon>
        <taxon>Gigasporaceae</taxon>
        <taxon>Racocetra</taxon>
    </lineage>
</organism>
<evidence type="ECO:0000313" key="1">
    <source>
        <dbReference type="EMBL" id="CAG8748994.1"/>
    </source>
</evidence>
<dbReference type="EMBL" id="CAJVQC010031636">
    <property type="protein sequence ID" value="CAG8748994.1"/>
    <property type="molecule type" value="Genomic_DNA"/>
</dbReference>
<reference evidence="1" key="1">
    <citation type="submission" date="2021-06" db="EMBL/GenBank/DDBJ databases">
        <authorList>
            <person name="Kallberg Y."/>
            <person name="Tangrot J."/>
            <person name="Rosling A."/>
        </authorList>
    </citation>
    <scope>NUCLEOTIDE SEQUENCE</scope>
    <source>
        <strain evidence="1">MA461A</strain>
    </source>
</reference>
<sequence>SYAEPTNSDNSAHSDNPTNNRRSIIQSSDATIIQSHHISSPIQIDGNVYLLESPIVYKHKKV</sequence>